<dbReference type="EMBL" id="SMLM01000002">
    <property type="protein sequence ID" value="TFZ02150.1"/>
    <property type="molecule type" value="Genomic_DNA"/>
</dbReference>
<proteinExistence type="predicted"/>
<dbReference type="PANTHER" id="PTHR31881">
    <property type="match status" value="1"/>
</dbReference>
<gene>
    <name evidence="2" type="ORF">EZ313_12770</name>
</gene>
<feature type="transmembrane region" description="Helical" evidence="1">
    <location>
        <begin position="114"/>
        <end position="136"/>
    </location>
</feature>
<evidence type="ECO:0000256" key="1">
    <source>
        <dbReference type="SAM" id="Phobius"/>
    </source>
</evidence>
<keyword evidence="1" id="KW-0812">Transmembrane</keyword>
<feature type="transmembrane region" description="Helical" evidence="1">
    <location>
        <begin position="12"/>
        <end position="28"/>
    </location>
</feature>
<dbReference type="InterPro" id="IPR006747">
    <property type="entry name" value="DUF599"/>
</dbReference>
<dbReference type="PANTHER" id="PTHR31881:SF6">
    <property type="entry name" value="OS09G0494600 PROTEIN"/>
    <property type="match status" value="1"/>
</dbReference>
<name>A0A4Z0BUT2_9BURK</name>
<reference evidence="2 3" key="1">
    <citation type="submission" date="2019-03" db="EMBL/GenBank/DDBJ databases">
        <title>Ramlibacter henchirensis DSM 14656, whole genome shotgun sequence.</title>
        <authorList>
            <person name="Zhang X."/>
            <person name="Feng G."/>
            <person name="Zhu H."/>
        </authorList>
    </citation>
    <scope>NUCLEOTIDE SEQUENCE [LARGE SCALE GENOMIC DNA]</scope>
    <source>
        <strain evidence="2 3">DSM 14656</strain>
    </source>
</reference>
<protein>
    <submittedName>
        <fullName evidence="2">DUF599 family protein</fullName>
    </submittedName>
</protein>
<keyword evidence="1" id="KW-1133">Transmembrane helix</keyword>
<comment type="caution">
    <text evidence="2">The sequence shown here is derived from an EMBL/GenBank/DDBJ whole genome shotgun (WGS) entry which is preliminary data.</text>
</comment>
<dbReference type="Pfam" id="PF04654">
    <property type="entry name" value="DUF599"/>
    <property type="match status" value="1"/>
</dbReference>
<feature type="transmembrane region" description="Helical" evidence="1">
    <location>
        <begin position="189"/>
        <end position="217"/>
    </location>
</feature>
<sequence length="231" mass="25645">MQMLAIVPAADWLAALWFFAVWVAYAWYSRRASESGVTLLASTNRWRRRWMLQATSRDPRVLDGIIIQSLSSSPSFFASATLIIIGGLLALLGTTDKAAEFVREIPFAARTSMLVFELKVLALMAIFVFAFFRFTWSMRQYTFAALVLGSMPAPEAFTAGHADREHVAARAGKLVGMAAETFNDGIRAYYFSFAALAWFFSPLVFAVAAAVVAGVLYSREFNSQVLHVLRD</sequence>
<dbReference type="AlphaFoldDB" id="A0A4Z0BUT2"/>
<dbReference type="RefSeq" id="WP_135263681.1">
    <property type="nucleotide sequence ID" value="NZ_SMLM01000002.1"/>
</dbReference>
<evidence type="ECO:0000313" key="2">
    <source>
        <dbReference type="EMBL" id="TFZ02150.1"/>
    </source>
</evidence>
<keyword evidence="1" id="KW-0472">Membrane</keyword>
<dbReference type="OrthoDB" id="8524743at2"/>
<dbReference type="Proteomes" id="UP000298180">
    <property type="component" value="Unassembled WGS sequence"/>
</dbReference>
<organism evidence="2 3">
    <name type="scientific">Ramlibacter henchirensis</name>
    <dbReference type="NCBI Taxonomy" id="204072"/>
    <lineage>
        <taxon>Bacteria</taxon>
        <taxon>Pseudomonadati</taxon>
        <taxon>Pseudomonadota</taxon>
        <taxon>Betaproteobacteria</taxon>
        <taxon>Burkholderiales</taxon>
        <taxon>Comamonadaceae</taxon>
        <taxon>Ramlibacter</taxon>
    </lineage>
</organism>
<feature type="transmembrane region" description="Helical" evidence="1">
    <location>
        <begin position="76"/>
        <end position="93"/>
    </location>
</feature>
<accession>A0A4Z0BUT2</accession>
<keyword evidence="3" id="KW-1185">Reference proteome</keyword>
<evidence type="ECO:0000313" key="3">
    <source>
        <dbReference type="Proteomes" id="UP000298180"/>
    </source>
</evidence>